<accession>A0ABW7CCM0</accession>
<dbReference type="RefSeq" id="WP_393014462.1">
    <property type="nucleotide sequence ID" value="NZ_JAZAQF010000083.1"/>
</dbReference>
<proteinExistence type="predicted"/>
<protein>
    <submittedName>
        <fullName evidence="1">Uncharacterized protein</fullName>
    </submittedName>
</protein>
<comment type="caution">
    <text evidence="1">The sequence shown here is derived from an EMBL/GenBank/DDBJ whole genome shotgun (WGS) entry which is preliminary data.</text>
</comment>
<name>A0ABW7CCM0_9CYAN</name>
<keyword evidence="2" id="KW-1185">Reference proteome</keyword>
<reference evidence="2" key="1">
    <citation type="journal article" date="2024" name="Algal Res.">
        <title>Biochemical, toxicological and genomic investigation of a high-biomass producing Limnothrix strain isolated from Italian shallow drinking water reservoir.</title>
        <authorList>
            <person name="Simonazzi M."/>
            <person name="Shishido T.K."/>
            <person name="Delbaje E."/>
            <person name="Wahlsten M."/>
            <person name="Fewer D.P."/>
            <person name="Sivonen K."/>
            <person name="Pezzolesi L."/>
            <person name="Pistocchi R."/>
        </authorList>
    </citation>
    <scope>NUCLEOTIDE SEQUENCE [LARGE SCALE GENOMIC DNA]</scope>
    <source>
        <strain evidence="2">LRLZ20PSL1</strain>
    </source>
</reference>
<evidence type="ECO:0000313" key="2">
    <source>
        <dbReference type="Proteomes" id="UP001604335"/>
    </source>
</evidence>
<sequence>MQTSMTLPEPITFEAAIELTQEWLDRWATGSWTTAEFATAAAQLVTHIAGARGFFVVYLTDERSIVDPAPEALVVTLAQSPDQVLELLVKNLAMAAAMVVIHERSGDGAMADQSRRTSRRSGNLLQQLDRYFAAHPALLAKATSPSVTELLHQLRTAATEQTGPFADFLERWGYDDLQRRAIVRAIEHVGVQPGR</sequence>
<organism evidence="1 2">
    <name type="scientific">Limnothrix redekei LRLZ20PSL1</name>
    <dbReference type="NCBI Taxonomy" id="3112953"/>
    <lineage>
        <taxon>Bacteria</taxon>
        <taxon>Bacillati</taxon>
        <taxon>Cyanobacteriota</taxon>
        <taxon>Cyanophyceae</taxon>
        <taxon>Pseudanabaenales</taxon>
        <taxon>Pseudanabaenaceae</taxon>
        <taxon>Limnothrix</taxon>
    </lineage>
</organism>
<dbReference type="EMBL" id="JAZAQF010000083">
    <property type="protein sequence ID" value="MFG3818869.1"/>
    <property type="molecule type" value="Genomic_DNA"/>
</dbReference>
<evidence type="ECO:0000313" key="1">
    <source>
        <dbReference type="EMBL" id="MFG3818869.1"/>
    </source>
</evidence>
<dbReference type="Proteomes" id="UP001604335">
    <property type="component" value="Unassembled WGS sequence"/>
</dbReference>
<gene>
    <name evidence="1" type="ORF">VPK24_14580</name>
</gene>